<gene>
    <name evidence="2" type="ORF">DFP86_111107</name>
</gene>
<name>A0A4R7B2Y1_9NEIS</name>
<dbReference type="Pfam" id="PF05860">
    <property type="entry name" value="TPS"/>
    <property type="match status" value="1"/>
</dbReference>
<dbReference type="Proteomes" id="UP000295611">
    <property type="component" value="Unassembled WGS sequence"/>
</dbReference>
<dbReference type="InterPro" id="IPR008638">
    <property type="entry name" value="FhaB/CdiA-like_TPS"/>
</dbReference>
<comment type="caution">
    <text evidence="2">The sequence shown here is derived from an EMBL/GenBank/DDBJ whole genome shotgun (WGS) entry which is preliminary data.</text>
</comment>
<evidence type="ECO:0000313" key="2">
    <source>
        <dbReference type="EMBL" id="TDR76524.1"/>
    </source>
</evidence>
<reference evidence="2 3" key="1">
    <citation type="submission" date="2019-03" db="EMBL/GenBank/DDBJ databases">
        <title>Genomic Encyclopedia of Type Strains, Phase III (KMG-III): the genomes of soil and plant-associated and newly described type strains.</title>
        <authorList>
            <person name="Whitman W."/>
        </authorList>
    </citation>
    <scope>NUCLEOTIDE SEQUENCE [LARGE SCALE GENOMIC DNA]</scope>
    <source>
        <strain evidence="2 3">CECT 8976</strain>
    </source>
</reference>
<keyword evidence="3" id="KW-1185">Reference proteome</keyword>
<evidence type="ECO:0000259" key="1">
    <source>
        <dbReference type="SMART" id="SM00912"/>
    </source>
</evidence>
<dbReference type="SUPFAM" id="SSF51126">
    <property type="entry name" value="Pectin lyase-like"/>
    <property type="match status" value="1"/>
</dbReference>
<dbReference type="EMBL" id="SNZP01000011">
    <property type="protein sequence ID" value="TDR76524.1"/>
    <property type="molecule type" value="Genomic_DNA"/>
</dbReference>
<sequence length="1423" mass="146714">MPAPGSNVEVREAGGGAEVVQIVGANPHGLSHNRYNAHDVGPAGAVYNNAVQSGQSQLAGPLAANPKLGGRAATVILNEVISRNPSLLLGQMEVFGQAANLVLANPNGITCNGCGFINSRHATLLVGTPQLQDGRLQALSSAAAASRLTVGAGGISANSALDLIAPRIDAQGALVATSGIRAVIGQALLNDDTGELTVRREPQAERLDSAFLGGMQAGRISIVSTDDGAGVNLVGAIRSDGRIEVDTQGPLGLANVHLQGEQLALAAKTIDATPLVYFDDQTQRQHDESWFIWKTGETDAVERTRTTYVDRTLLEGDQVSLRAQEGLHLKAAEVRGGDIRLDAGDIALTGIETHDGYSTEHVAWLNSWRRNQYTENGHYDQQGVVLAAERNLELNAQGRIEAQGAVLSAKNEVRATAGKEIVLSGLAEKTVSVDRGDRYLEGATLSSGNWNNVSERQQLRQSEVDAGGNLLLRAAGAIALRSSKLQAGGDFVLNSEDRVDIGTQVVNQSSLDVAATSHWGGIGGSNRANDRDQQALNVPSEVRAQGALRVEAGQDIQIVGSTVKGEHGAYAVTRRGSVQVAHATDLTQSQIDERRGGVFDIQTQRRYGSETQQVAHSAQLTSDTNLTLASGADVAVDGSQVEAGGALTVSASGDIRVGAATTEQRRQHNESRLAWEATAAADARRPGAYRAGAGLAQTAEGTTQAHTTQTGAILAGGSVQVDAGGDVSVQGSEVTARQGDAVLNGSNLAFDAAYETRQDAQQTSRTGGGIFVAASIDQLRAGDAYDQSSERTAADVRMPKVSQVSAGGDLVLHAPAGTLKTEGAQLGAGGRLSAQADTIDNRAAFGSSVTSRQSGGGSGEVAGVAELNGLLKPVEAVLDKVRNGQWLEAAREAAKIKDKVQDGLDKAAQGDWTGVRDVVTQVASPSAGGVVDIAGRRQKESASSQSAAGSRFEAAEVNVKSTGVLHDEATQYRASRGKVEIAAGEHRFDAAAIQAVHASDGGSGGAMVEATTLTGHDLQLKGAGNGSMQWRQQRDAQAESGAIHGAGGVNIAVAGDASYRGTLLDGGRGQLAVAAGGVLRGDAIQQTASVVEGRQGGSLVLSVRTLPQAAGELAQNPTLGTQGMGGQGKLGVDVARQQENRQEALPAHWSADAGVALRAGDGMALTGVQIGAAEGRERPATVSLTSGGAIDLAAAETSSRQESWRISGTIQGEGSVGVQLPGGQAELKGQMRAESRHGGLPSTIDARQVSLESRGELHLHGARVSGETVAAQVGGDMRVESLKDDNRLRQGTFEANLTTPNLGQLISGADAVRVNAQYEQSRLDAVGQASGLYGHELLAAQVGGQTVLTGGQLHSGQGPVATGGAVVAQPVPGQFDSERYGANFGGTLSTLPSQVVGDVMAGKVPLGVTHQKQHEDRTALPSR</sequence>
<dbReference type="NCBIfam" id="TIGR01901">
    <property type="entry name" value="adhes_NPXG"/>
    <property type="match status" value="1"/>
</dbReference>
<dbReference type="GO" id="GO:0003824">
    <property type="term" value="F:catalytic activity"/>
    <property type="evidence" value="ECO:0007669"/>
    <property type="project" value="UniProtKB-ARBA"/>
</dbReference>
<dbReference type="InterPro" id="IPR012334">
    <property type="entry name" value="Pectin_lyas_fold"/>
</dbReference>
<evidence type="ECO:0000313" key="3">
    <source>
        <dbReference type="Proteomes" id="UP000295611"/>
    </source>
</evidence>
<dbReference type="InterPro" id="IPR025157">
    <property type="entry name" value="Hemagglutinin_rpt"/>
</dbReference>
<dbReference type="Pfam" id="PF13332">
    <property type="entry name" value="Fil_haemagg_2"/>
    <property type="match status" value="5"/>
</dbReference>
<feature type="domain" description="Filamentous haemagglutinin FhaB/tRNA nuclease CdiA-like TPS" evidence="1">
    <location>
        <begin position="14"/>
        <end position="134"/>
    </location>
</feature>
<protein>
    <submittedName>
        <fullName evidence="2">Hemolysin</fullName>
    </submittedName>
</protein>
<accession>A0A4R7B2Y1</accession>
<dbReference type="Gene3D" id="2.160.20.10">
    <property type="entry name" value="Single-stranded right-handed beta-helix, Pectin lyase-like"/>
    <property type="match status" value="1"/>
</dbReference>
<dbReference type="SMART" id="SM00912">
    <property type="entry name" value="Haemagg_act"/>
    <property type="match status" value="1"/>
</dbReference>
<proteinExistence type="predicted"/>
<organism evidence="2 3">
    <name type="scientific">Paludibacterium purpuratum</name>
    <dbReference type="NCBI Taxonomy" id="1144873"/>
    <lineage>
        <taxon>Bacteria</taxon>
        <taxon>Pseudomonadati</taxon>
        <taxon>Pseudomonadota</taxon>
        <taxon>Betaproteobacteria</taxon>
        <taxon>Neisseriales</taxon>
        <taxon>Chromobacteriaceae</taxon>
        <taxon>Paludibacterium</taxon>
    </lineage>
</organism>
<dbReference type="InterPro" id="IPR011050">
    <property type="entry name" value="Pectin_lyase_fold/virulence"/>
</dbReference>